<evidence type="ECO:0000313" key="3">
    <source>
        <dbReference type="Proteomes" id="UP000254677"/>
    </source>
</evidence>
<feature type="transmembrane region" description="Helical" evidence="1">
    <location>
        <begin position="91"/>
        <end position="118"/>
    </location>
</feature>
<protein>
    <recommendedName>
        <fullName evidence="4">CAAX amino terminal protease self- immunity</fullName>
    </recommendedName>
</protein>
<dbReference type="EMBL" id="UGOA01000001">
    <property type="protein sequence ID" value="STX44263.1"/>
    <property type="molecule type" value="Genomic_DNA"/>
</dbReference>
<feature type="transmembrane region" description="Helical" evidence="1">
    <location>
        <begin position="52"/>
        <end position="71"/>
    </location>
</feature>
<feature type="transmembrane region" description="Helical" evidence="1">
    <location>
        <begin position="139"/>
        <end position="166"/>
    </location>
</feature>
<name>A0A378J8Y6_9GAMM</name>
<keyword evidence="1" id="KW-0812">Transmembrane</keyword>
<gene>
    <name evidence="2" type="ORF">NCTC13292_02659</name>
</gene>
<organism evidence="2 3">
    <name type="scientific">Legionella donaldsonii</name>
    <dbReference type="NCBI Taxonomy" id="45060"/>
    <lineage>
        <taxon>Bacteria</taxon>
        <taxon>Pseudomonadati</taxon>
        <taxon>Pseudomonadota</taxon>
        <taxon>Gammaproteobacteria</taxon>
        <taxon>Legionellales</taxon>
        <taxon>Legionellaceae</taxon>
        <taxon>Legionella</taxon>
    </lineage>
</organism>
<evidence type="ECO:0000256" key="1">
    <source>
        <dbReference type="SAM" id="Phobius"/>
    </source>
</evidence>
<evidence type="ECO:0008006" key="4">
    <source>
        <dbReference type="Google" id="ProtNLM"/>
    </source>
</evidence>
<dbReference type="AlphaFoldDB" id="A0A378J8Y6"/>
<keyword evidence="1" id="KW-1133">Transmembrane helix</keyword>
<feature type="transmembrane region" description="Helical" evidence="1">
    <location>
        <begin position="6"/>
        <end position="32"/>
    </location>
</feature>
<reference evidence="2 3" key="1">
    <citation type="submission" date="2018-06" db="EMBL/GenBank/DDBJ databases">
        <authorList>
            <consortium name="Pathogen Informatics"/>
            <person name="Doyle S."/>
        </authorList>
    </citation>
    <scope>NUCLEOTIDE SEQUENCE [LARGE SCALE GENOMIC DNA]</scope>
    <source>
        <strain evidence="2 3">NCTC13292</strain>
    </source>
</reference>
<keyword evidence="1" id="KW-0472">Membrane</keyword>
<sequence>MMQINWPLIIVLFCLSLPGVVIAVPRLIYLLLPENSEQLKKRLSKLAVAQTLLMVFLMCFAGAVLSVRTGLNATLLDSLLQGKSIRGDIAGIFPVFLYTVGGLVVFFILYYGVVGSILDEASLQIMRRIRAVLHLDGCILYGGVVEEILGRWGLMNVIAFFAIFFAGEKTPIVMWSTIVLSGLLLTAGHIPAYLAAGCQASRRFIYAMLLLHGWQAILFGWLFWQYGFIATVFAHMIFHLGWYLYDRP</sequence>
<feature type="transmembrane region" description="Helical" evidence="1">
    <location>
        <begin position="228"/>
        <end position="245"/>
    </location>
</feature>
<proteinExistence type="predicted"/>
<feature type="transmembrane region" description="Helical" evidence="1">
    <location>
        <begin position="172"/>
        <end position="192"/>
    </location>
</feature>
<accession>A0A378J8Y6</accession>
<evidence type="ECO:0000313" key="2">
    <source>
        <dbReference type="EMBL" id="STX44263.1"/>
    </source>
</evidence>
<keyword evidence="3" id="KW-1185">Reference proteome</keyword>
<dbReference type="Proteomes" id="UP000254677">
    <property type="component" value="Unassembled WGS sequence"/>
</dbReference>